<gene>
    <name evidence="1" type="ORF">H9815_16010</name>
</gene>
<dbReference type="Proteomes" id="UP000824037">
    <property type="component" value="Unassembled WGS sequence"/>
</dbReference>
<protein>
    <submittedName>
        <fullName evidence="1">Uncharacterized protein</fullName>
    </submittedName>
</protein>
<sequence>MFLLVSGASCAGKSTARRHAMKHLGAEFEAVELSDLGPVPNPPTVAWRQQQVEVAVRRAIELEREGRHLLFAGDPVPAGEVLAAPSAGHIDVAACLLDVDAETQSARLDARGDPPEYRHLHHGFADWMRHHAVDPSYVPEAVTTDAWPQMRWDRWVGRVPGPEWAMTVLDTSALSEAEVGEQVVTWCQDAVGGQAPVFRAGW</sequence>
<proteinExistence type="predicted"/>
<dbReference type="Gene3D" id="3.40.50.300">
    <property type="entry name" value="P-loop containing nucleotide triphosphate hydrolases"/>
    <property type="match status" value="1"/>
</dbReference>
<evidence type="ECO:0000313" key="2">
    <source>
        <dbReference type="Proteomes" id="UP000824037"/>
    </source>
</evidence>
<dbReference type="AlphaFoldDB" id="A0A9D2J5D3"/>
<reference evidence="1" key="2">
    <citation type="submission" date="2021-04" db="EMBL/GenBank/DDBJ databases">
        <authorList>
            <person name="Gilroy R."/>
        </authorList>
    </citation>
    <scope>NUCLEOTIDE SEQUENCE</scope>
    <source>
        <strain evidence="1">ChiGjej4B4-7305</strain>
    </source>
</reference>
<comment type="caution">
    <text evidence="1">The sequence shown here is derived from an EMBL/GenBank/DDBJ whole genome shotgun (WGS) entry which is preliminary data.</text>
</comment>
<accession>A0A9D2J5D3</accession>
<dbReference type="InterPro" id="IPR027417">
    <property type="entry name" value="P-loop_NTPase"/>
</dbReference>
<name>A0A9D2J5D3_9MICO</name>
<evidence type="ECO:0000313" key="1">
    <source>
        <dbReference type="EMBL" id="HIZ37281.1"/>
    </source>
</evidence>
<dbReference type="SUPFAM" id="SSF52540">
    <property type="entry name" value="P-loop containing nucleoside triphosphate hydrolases"/>
    <property type="match status" value="1"/>
</dbReference>
<organism evidence="1 2">
    <name type="scientific">Candidatus Ruania gallistercoris</name>
    <dbReference type="NCBI Taxonomy" id="2838746"/>
    <lineage>
        <taxon>Bacteria</taxon>
        <taxon>Bacillati</taxon>
        <taxon>Actinomycetota</taxon>
        <taxon>Actinomycetes</taxon>
        <taxon>Micrococcales</taxon>
        <taxon>Ruaniaceae</taxon>
        <taxon>Ruania</taxon>
    </lineage>
</organism>
<dbReference type="EMBL" id="DXBY01000277">
    <property type="protein sequence ID" value="HIZ37281.1"/>
    <property type="molecule type" value="Genomic_DNA"/>
</dbReference>
<reference evidence="1" key="1">
    <citation type="journal article" date="2021" name="PeerJ">
        <title>Extensive microbial diversity within the chicken gut microbiome revealed by metagenomics and culture.</title>
        <authorList>
            <person name="Gilroy R."/>
            <person name="Ravi A."/>
            <person name="Getino M."/>
            <person name="Pursley I."/>
            <person name="Horton D.L."/>
            <person name="Alikhan N.F."/>
            <person name="Baker D."/>
            <person name="Gharbi K."/>
            <person name="Hall N."/>
            <person name="Watson M."/>
            <person name="Adriaenssens E.M."/>
            <person name="Foster-Nyarko E."/>
            <person name="Jarju S."/>
            <person name="Secka A."/>
            <person name="Antonio M."/>
            <person name="Oren A."/>
            <person name="Chaudhuri R.R."/>
            <person name="La Ragione R."/>
            <person name="Hildebrand F."/>
            <person name="Pallen M.J."/>
        </authorList>
    </citation>
    <scope>NUCLEOTIDE SEQUENCE</scope>
    <source>
        <strain evidence="1">ChiGjej4B4-7305</strain>
    </source>
</reference>